<evidence type="ECO:0000256" key="3">
    <source>
        <dbReference type="PIRNR" id="PIRNR000124"/>
    </source>
</evidence>
<organism evidence="5 6">
    <name type="scientific">Enterococcus villorum ATCC 700913</name>
    <dbReference type="NCBI Taxonomy" id="1158604"/>
    <lineage>
        <taxon>Bacteria</taxon>
        <taxon>Bacillati</taxon>
        <taxon>Bacillota</taxon>
        <taxon>Bacilli</taxon>
        <taxon>Lactobacillales</taxon>
        <taxon>Enterococcaceae</taxon>
        <taxon>Enterococcus</taxon>
    </lineage>
</organism>
<dbReference type="EMBL" id="AJAN01000013">
    <property type="protein sequence ID" value="EOH92562.1"/>
    <property type="molecule type" value="Genomic_DNA"/>
</dbReference>
<accession>A0ABP2UTR3</accession>
<dbReference type="RefSeq" id="WP_010750450.1">
    <property type="nucleotide sequence ID" value="NZ_KB946283.1"/>
</dbReference>
<keyword evidence="1" id="KW-0560">Oxidoreductase</keyword>
<dbReference type="Proteomes" id="UP000013866">
    <property type="component" value="Unassembled WGS sequence"/>
</dbReference>
<keyword evidence="2" id="KW-0520">NAD</keyword>
<dbReference type="SUPFAM" id="SSF52413">
    <property type="entry name" value="UDP-glucose/GDP-mannose dehydrogenase C-terminal domain"/>
    <property type="match status" value="1"/>
</dbReference>
<dbReference type="InterPro" id="IPR028359">
    <property type="entry name" value="UDP_ManNAc/GlcNAc_DH"/>
</dbReference>
<dbReference type="Pfam" id="PF00984">
    <property type="entry name" value="UDPG_MGDP_dh"/>
    <property type="match status" value="1"/>
</dbReference>
<dbReference type="InterPro" id="IPR014027">
    <property type="entry name" value="UDP-Glc/GDP-Man_DH_C"/>
</dbReference>
<dbReference type="SUPFAM" id="SSF51735">
    <property type="entry name" value="NAD(P)-binding Rossmann-fold domains"/>
    <property type="match status" value="1"/>
</dbReference>
<reference evidence="5 6" key="1">
    <citation type="submission" date="2013-02" db="EMBL/GenBank/DDBJ databases">
        <title>The Genome Sequence of Enterococcus villorum ATCC_700913.</title>
        <authorList>
            <consortium name="The Broad Institute Genome Sequencing Platform"/>
            <consortium name="The Broad Institute Genome Sequencing Center for Infectious Disease"/>
            <person name="Earl A.M."/>
            <person name="Gilmore M.S."/>
            <person name="Lebreton F."/>
            <person name="Walker B."/>
            <person name="Young S.K."/>
            <person name="Zeng Q."/>
            <person name="Gargeya S."/>
            <person name="Fitzgerald M."/>
            <person name="Haas B."/>
            <person name="Abouelleil A."/>
            <person name="Alvarado L."/>
            <person name="Arachchi H.M."/>
            <person name="Berlin A.M."/>
            <person name="Chapman S.B."/>
            <person name="Dewar J."/>
            <person name="Goldberg J."/>
            <person name="Griggs A."/>
            <person name="Gujja S."/>
            <person name="Hansen M."/>
            <person name="Howarth C."/>
            <person name="Imamovic A."/>
            <person name="Larimer J."/>
            <person name="McCowan C."/>
            <person name="Murphy C."/>
            <person name="Neiman D."/>
            <person name="Pearson M."/>
            <person name="Priest M."/>
            <person name="Roberts A."/>
            <person name="Saif S."/>
            <person name="Shea T."/>
            <person name="Sisk P."/>
            <person name="Sykes S."/>
            <person name="Wortman J."/>
            <person name="Nusbaum C."/>
            <person name="Birren B."/>
        </authorList>
    </citation>
    <scope>NUCLEOTIDE SEQUENCE [LARGE SCALE GENOMIC DNA]</scope>
    <source>
        <strain evidence="5 6">ATCC 700913</strain>
    </source>
</reference>
<sequence>MEYQIILIGGNNETRFIKKIELKTAKIGIIGLGYVGLPLAIECAKKGFHTVGLDVNNEKIQSLLTATSYVDDVKDQEIEAILEKNTFVPSTDFSMVKDLEILIICVPTPLDNHYQPNVKYIQHAGNLIAEFLSKNSVVVLESTTYPGTTRELLKPILESTGKICEQDFYLGFSPERVDPGNKLYTTKNTPKVVSGIGADALEVIESFYKEVLESEIHKVSTPEIAEMEKLLENTYRNINIGLINELTILCEKMKINVWEVIEAAKTKPYGFQAFYPGPGLGGHCIPLDPYYLSWKAKEQGFHTSMIESSMLVNNNMANYIVSRITKLLNKRKKSLHDSKILLLGMAYKKDISDYRESPAIDIMLHLKTEFAKVDFYDPYVQSYKHQEKCYQGLTTLDKEQLAQYDLVVITTDHSVLDYSMIQKNAKVIFDTRNATKDVEDKNNIELL</sequence>
<evidence type="ECO:0000256" key="2">
    <source>
        <dbReference type="ARBA" id="ARBA00023027"/>
    </source>
</evidence>
<keyword evidence="6" id="KW-1185">Reference proteome</keyword>
<dbReference type="PANTHER" id="PTHR43491">
    <property type="entry name" value="UDP-N-ACETYL-D-MANNOSAMINE DEHYDROGENASE"/>
    <property type="match status" value="1"/>
</dbReference>
<dbReference type="Gene3D" id="3.40.50.720">
    <property type="entry name" value="NAD(P)-binding Rossmann-like Domain"/>
    <property type="match status" value="2"/>
</dbReference>
<comment type="similarity">
    <text evidence="3">Belongs to the UDP-glucose/GDP-mannose dehydrogenase family.</text>
</comment>
<feature type="domain" description="UDP-glucose/GDP-mannose dehydrogenase C-terminal" evidence="4">
    <location>
        <begin position="341"/>
        <end position="437"/>
    </location>
</feature>
<dbReference type="PIRSF" id="PIRSF500136">
    <property type="entry name" value="UDP_ManNAc_DH"/>
    <property type="match status" value="1"/>
</dbReference>
<protein>
    <submittedName>
        <fullName evidence="5">Nucleotide sugar dehydrogenase</fullName>
    </submittedName>
</protein>
<proteinExistence type="inferred from homology"/>
<name>A0ABP2UTR3_9ENTE</name>
<dbReference type="InterPro" id="IPR036291">
    <property type="entry name" value="NAD(P)-bd_dom_sf"/>
</dbReference>
<evidence type="ECO:0000313" key="5">
    <source>
        <dbReference type="EMBL" id="EOH92562.1"/>
    </source>
</evidence>
<dbReference type="InterPro" id="IPR014026">
    <property type="entry name" value="UDP-Glc/GDP-Man_DH_dimer"/>
</dbReference>
<dbReference type="NCBIfam" id="TIGR03026">
    <property type="entry name" value="NDP-sugDHase"/>
    <property type="match status" value="1"/>
</dbReference>
<dbReference type="Pfam" id="PF03721">
    <property type="entry name" value="UDPG_MGDP_dh_N"/>
    <property type="match status" value="1"/>
</dbReference>
<gene>
    <name evidence="5" type="ORF">UAO_00448</name>
</gene>
<dbReference type="SMART" id="SM00984">
    <property type="entry name" value="UDPG_MGDP_dh_C"/>
    <property type="match status" value="1"/>
</dbReference>
<evidence type="ECO:0000259" key="4">
    <source>
        <dbReference type="SMART" id="SM00984"/>
    </source>
</evidence>
<dbReference type="InterPro" id="IPR008927">
    <property type="entry name" value="6-PGluconate_DH-like_C_sf"/>
</dbReference>
<comment type="caution">
    <text evidence="5">The sequence shown here is derived from an EMBL/GenBank/DDBJ whole genome shotgun (WGS) entry which is preliminary data.</text>
</comment>
<dbReference type="InterPro" id="IPR001732">
    <property type="entry name" value="UDP-Glc/GDP-Man_DH_N"/>
</dbReference>
<evidence type="ECO:0000256" key="1">
    <source>
        <dbReference type="ARBA" id="ARBA00023002"/>
    </source>
</evidence>
<dbReference type="PANTHER" id="PTHR43491:SF1">
    <property type="entry name" value="UDP-N-ACETYL-D-MANNOSAMINE DEHYDROGENASE"/>
    <property type="match status" value="1"/>
</dbReference>
<dbReference type="InterPro" id="IPR017476">
    <property type="entry name" value="UDP-Glc/GDP-Man"/>
</dbReference>
<dbReference type="InterPro" id="IPR036220">
    <property type="entry name" value="UDP-Glc/GDP-Man_DH_C_sf"/>
</dbReference>
<evidence type="ECO:0000313" key="6">
    <source>
        <dbReference type="Proteomes" id="UP000013866"/>
    </source>
</evidence>
<dbReference type="PIRSF" id="PIRSF000124">
    <property type="entry name" value="UDPglc_GDPman_dh"/>
    <property type="match status" value="1"/>
</dbReference>
<dbReference type="SUPFAM" id="SSF48179">
    <property type="entry name" value="6-phosphogluconate dehydrogenase C-terminal domain-like"/>
    <property type="match status" value="1"/>
</dbReference>
<dbReference type="Pfam" id="PF03720">
    <property type="entry name" value="UDPG_MGDP_dh_C"/>
    <property type="match status" value="1"/>
</dbReference>